<dbReference type="RefSeq" id="WP_220300402.1">
    <property type="nucleotide sequence ID" value="NZ_JAEUAW010000005.1"/>
</dbReference>
<protein>
    <submittedName>
        <fullName evidence="1">Uncharacterized protein</fullName>
    </submittedName>
</protein>
<keyword evidence="2" id="KW-1185">Reference proteome</keyword>
<proteinExistence type="predicted"/>
<organism evidence="1 2">
    <name type="scientific">Microbacterium jejuense</name>
    <dbReference type="NCBI Taxonomy" id="1263637"/>
    <lineage>
        <taxon>Bacteria</taxon>
        <taxon>Bacillati</taxon>
        <taxon>Actinomycetota</taxon>
        <taxon>Actinomycetes</taxon>
        <taxon>Micrococcales</taxon>
        <taxon>Microbacteriaceae</taxon>
        <taxon>Microbacterium</taxon>
    </lineage>
</organism>
<reference evidence="1 2" key="1">
    <citation type="journal article" date="2021" name="MBio">
        <title>Poor Competitiveness of Bradyrhizobium in Pigeon Pea Root Colonization in Indian Soils.</title>
        <authorList>
            <person name="Chalasani D."/>
            <person name="Basu A."/>
            <person name="Pullabhotla S.V.S.R.N."/>
            <person name="Jorrin B."/>
            <person name="Neal A.L."/>
            <person name="Poole P.S."/>
            <person name="Podile A.R."/>
            <person name="Tkacz A."/>
        </authorList>
    </citation>
    <scope>NUCLEOTIDE SEQUENCE [LARGE SCALE GENOMIC DNA]</scope>
    <source>
        <strain evidence="1 2">HU14</strain>
    </source>
</reference>
<accession>A0ABS7HLR2</accession>
<dbReference type="Proteomes" id="UP001196843">
    <property type="component" value="Unassembled WGS sequence"/>
</dbReference>
<name>A0ABS7HLR2_9MICO</name>
<evidence type="ECO:0000313" key="1">
    <source>
        <dbReference type="EMBL" id="MBW9093680.1"/>
    </source>
</evidence>
<sequence length="46" mass="5324">MGIGERFCVDDITLYIFNRVPQWTLHPDMVLKINPEPPPRPEASDD</sequence>
<gene>
    <name evidence="1" type="ORF">JNB62_08305</name>
</gene>
<dbReference type="EMBL" id="JAEUAW010000005">
    <property type="protein sequence ID" value="MBW9093680.1"/>
    <property type="molecule type" value="Genomic_DNA"/>
</dbReference>
<evidence type="ECO:0000313" key="2">
    <source>
        <dbReference type="Proteomes" id="UP001196843"/>
    </source>
</evidence>
<comment type="caution">
    <text evidence="1">The sequence shown here is derived from an EMBL/GenBank/DDBJ whole genome shotgun (WGS) entry which is preliminary data.</text>
</comment>